<feature type="compositionally biased region" description="Basic and acidic residues" evidence="1">
    <location>
        <begin position="24"/>
        <end position="39"/>
    </location>
</feature>
<comment type="caution">
    <text evidence="2">The sequence shown here is derived from an EMBL/GenBank/DDBJ whole genome shotgun (WGS) entry which is preliminary data.</text>
</comment>
<name>A0A177UBJ4_9BASI</name>
<dbReference type="AlphaFoldDB" id="A0A177UBJ4"/>
<sequence length="87" mass="9568">MQSKETLTVSFIIDLPSDVLSECASKHDHDSGGQGEHQDSHRKKSPGPLGPRKANRNAGSDPQQAWEESAGDIAYRCYRSWEGKGWG</sequence>
<gene>
    <name evidence="2" type="ORF">A4X03_0g3010</name>
</gene>
<dbReference type="Proteomes" id="UP000077671">
    <property type="component" value="Unassembled WGS sequence"/>
</dbReference>
<evidence type="ECO:0000256" key="1">
    <source>
        <dbReference type="SAM" id="MobiDB-lite"/>
    </source>
</evidence>
<accession>A0A177UBJ4</accession>
<evidence type="ECO:0000313" key="3">
    <source>
        <dbReference type="Proteomes" id="UP000077671"/>
    </source>
</evidence>
<protein>
    <submittedName>
        <fullName evidence="2">Uncharacterized protein</fullName>
    </submittedName>
</protein>
<reference evidence="2" key="1">
    <citation type="submission" date="2016-04" db="EMBL/GenBank/DDBJ databases">
        <authorList>
            <person name="Nguyen H.D."/>
            <person name="Kesanakurti P."/>
            <person name="Cullis J."/>
            <person name="Levesque C.A."/>
            <person name="Hambleton S."/>
        </authorList>
    </citation>
    <scope>NUCLEOTIDE SEQUENCE</scope>
    <source>
        <strain evidence="2">DAOMC 238032</strain>
    </source>
</reference>
<reference evidence="2" key="2">
    <citation type="journal article" date="2019" name="IMA Fungus">
        <title>Genome sequencing and comparison of five Tilletia species to identify candidate genes for the detection of regulated species infecting wheat.</title>
        <authorList>
            <person name="Nguyen H.D.T."/>
            <person name="Sultana T."/>
            <person name="Kesanakurti P."/>
            <person name="Hambleton S."/>
        </authorList>
    </citation>
    <scope>NUCLEOTIDE SEQUENCE</scope>
    <source>
        <strain evidence="2">DAOMC 238032</strain>
    </source>
</reference>
<feature type="region of interest" description="Disordered" evidence="1">
    <location>
        <begin position="22"/>
        <end position="69"/>
    </location>
</feature>
<dbReference type="EMBL" id="LWDD02000326">
    <property type="protein sequence ID" value="KAE8261732.1"/>
    <property type="molecule type" value="Genomic_DNA"/>
</dbReference>
<proteinExistence type="predicted"/>
<evidence type="ECO:0000313" key="2">
    <source>
        <dbReference type="EMBL" id="KAE8261732.1"/>
    </source>
</evidence>
<organism evidence="2 3">
    <name type="scientific">Tilletia caries</name>
    <name type="common">wheat bunt fungus</name>
    <dbReference type="NCBI Taxonomy" id="13290"/>
    <lineage>
        <taxon>Eukaryota</taxon>
        <taxon>Fungi</taxon>
        <taxon>Dikarya</taxon>
        <taxon>Basidiomycota</taxon>
        <taxon>Ustilaginomycotina</taxon>
        <taxon>Exobasidiomycetes</taxon>
        <taxon>Tilletiales</taxon>
        <taxon>Tilletiaceae</taxon>
        <taxon>Tilletia</taxon>
    </lineage>
</organism>